<evidence type="ECO:0000256" key="2">
    <source>
        <dbReference type="ARBA" id="ARBA00022737"/>
    </source>
</evidence>
<feature type="compositionally biased region" description="Polar residues" evidence="3">
    <location>
        <begin position="359"/>
        <end position="394"/>
    </location>
</feature>
<dbReference type="OrthoDB" id="1060944at2759"/>
<feature type="compositionally biased region" description="Polar residues" evidence="3">
    <location>
        <begin position="162"/>
        <end position="171"/>
    </location>
</feature>
<dbReference type="Pfam" id="PF13855">
    <property type="entry name" value="LRR_8"/>
    <property type="match status" value="1"/>
</dbReference>
<keyword evidence="1" id="KW-0433">Leucine-rich repeat</keyword>
<dbReference type="PROSITE" id="PS51450">
    <property type="entry name" value="LRR"/>
    <property type="match status" value="1"/>
</dbReference>
<keyword evidence="2" id="KW-0677">Repeat</keyword>
<protein>
    <submittedName>
        <fullName evidence="4">Uncharacterized protein</fullName>
    </submittedName>
</protein>
<feature type="compositionally biased region" description="Basic and acidic residues" evidence="3">
    <location>
        <begin position="151"/>
        <end position="161"/>
    </location>
</feature>
<dbReference type="PANTHER" id="PTHR18849">
    <property type="entry name" value="LEUCINE RICH REPEAT PROTEIN"/>
    <property type="match status" value="1"/>
</dbReference>
<dbReference type="PANTHER" id="PTHR18849:SF0">
    <property type="entry name" value="CILIA- AND FLAGELLA-ASSOCIATED PROTEIN 410-RELATED"/>
    <property type="match status" value="1"/>
</dbReference>
<reference evidence="4" key="1">
    <citation type="submission" date="2019-06" db="EMBL/GenBank/DDBJ databases">
        <title>Genomics analysis of Aphanomyces spp. identifies a new class of oomycete effector associated with host adaptation.</title>
        <authorList>
            <person name="Gaulin E."/>
        </authorList>
    </citation>
    <scope>NUCLEOTIDE SEQUENCE</scope>
    <source>
        <strain evidence="4">CBS 578.67</strain>
    </source>
</reference>
<sequence length="417" mass="45523">MSLRHGRNRFLAPGVVSSSVAMDILSEIYLTRPETEEISLQHAHLTSLDVELPLLKQFRELRHLDVSHNELTSLPMELVDLTRLVALDVSANPIASVRDVLPVLQLLPSLKSLSLTLTDAADEQLLLAALPKLRILNATPLHFPTTTTSGHESRRPSEANEGHSSATSSIQWHDPALPTNHVQNVASILNVLKGIGVVVPPGSEEDHRVSRMFEQQVELIGMSLKTALQEHPAQPENQAAEILLAKFKITAACASYATQKAGECAPELGLAWQTLSLLHQDIASAFYALTQQLVLQQPPPGPPPPLMDPTQLKQLLEVAEVLESDVQRGAKALMAEQAKVSRLEDEMRRLKSELAIARQQASASPPHTESNRSPRLSTHPNQQPQPHRQSTKSSKPPPPLTPPPPPPMPPSAVKNLT</sequence>
<comment type="caution">
    <text evidence="4">The sequence shown here is derived from an EMBL/GenBank/DDBJ whole genome shotgun (WGS) entry which is preliminary data.</text>
</comment>
<organism evidence="4">
    <name type="scientific">Aphanomyces stellatus</name>
    <dbReference type="NCBI Taxonomy" id="120398"/>
    <lineage>
        <taxon>Eukaryota</taxon>
        <taxon>Sar</taxon>
        <taxon>Stramenopiles</taxon>
        <taxon>Oomycota</taxon>
        <taxon>Saprolegniomycetes</taxon>
        <taxon>Saprolegniales</taxon>
        <taxon>Verrucalvaceae</taxon>
        <taxon>Aphanomyces</taxon>
    </lineage>
</organism>
<dbReference type="SUPFAM" id="SSF52075">
    <property type="entry name" value="Outer arm dynein light chain 1"/>
    <property type="match status" value="1"/>
</dbReference>
<accession>A0A6A4ZMN8</accession>
<evidence type="ECO:0000256" key="3">
    <source>
        <dbReference type="SAM" id="MobiDB-lite"/>
    </source>
</evidence>
<dbReference type="InterPro" id="IPR001611">
    <property type="entry name" value="Leu-rich_rpt"/>
</dbReference>
<evidence type="ECO:0000313" key="4">
    <source>
        <dbReference type="EMBL" id="KAF0713293.1"/>
    </source>
</evidence>
<dbReference type="Gene3D" id="3.80.10.10">
    <property type="entry name" value="Ribonuclease Inhibitor"/>
    <property type="match status" value="1"/>
</dbReference>
<dbReference type="EMBL" id="VJMH01001079">
    <property type="protein sequence ID" value="KAF0713293.1"/>
    <property type="molecule type" value="Genomic_DNA"/>
</dbReference>
<dbReference type="InterPro" id="IPR032675">
    <property type="entry name" value="LRR_dom_sf"/>
</dbReference>
<feature type="region of interest" description="Disordered" evidence="3">
    <location>
        <begin position="355"/>
        <end position="417"/>
    </location>
</feature>
<gene>
    <name evidence="4" type="ORF">As57867_004407</name>
</gene>
<feature type="region of interest" description="Disordered" evidence="3">
    <location>
        <begin position="144"/>
        <end position="174"/>
    </location>
</feature>
<feature type="non-terminal residue" evidence="4">
    <location>
        <position position="417"/>
    </location>
</feature>
<evidence type="ECO:0000256" key="1">
    <source>
        <dbReference type="ARBA" id="ARBA00022614"/>
    </source>
</evidence>
<feature type="compositionally biased region" description="Pro residues" evidence="3">
    <location>
        <begin position="395"/>
        <end position="410"/>
    </location>
</feature>
<proteinExistence type="predicted"/>
<dbReference type="AlphaFoldDB" id="A0A6A4ZMN8"/>
<name>A0A6A4ZMN8_9STRA</name>